<evidence type="ECO:0000313" key="1">
    <source>
        <dbReference type="EMBL" id="GIL39871.1"/>
    </source>
</evidence>
<dbReference type="InterPro" id="IPR015813">
    <property type="entry name" value="Pyrv/PenolPyrv_kinase-like_dom"/>
</dbReference>
<gene>
    <name evidence="1" type="ORF">TMPK1_21080</name>
</gene>
<proteinExistence type="predicted"/>
<protein>
    <recommendedName>
        <fullName evidence="3">PEP phosphonomutase</fullName>
    </recommendedName>
</protein>
<dbReference type="PANTHER" id="PTHR42905">
    <property type="entry name" value="PHOSPHOENOLPYRUVATE CARBOXYLASE"/>
    <property type="match status" value="1"/>
</dbReference>
<name>A0A8S8XDI8_9PROT</name>
<dbReference type="InterPro" id="IPR039556">
    <property type="entry name" value="ICL/PEPM"/>
</dbReference>
<comment type="caution">
    <text evidence="1">The sequence shown here is derived from an EMBL/GenBank/DDBJ whole genome shotgun (WGS) entry which is preliminary data.</text>
</comment>
<dbReference type="EMBL" id="BOPV01000001">
    <property type="protein sequence ID" value="GIL39871.1"/>
    <property type="molecule type" value="Genomic_DNA"/>
</dbReference>
<dbReference type="RefSeq" id="WP_420242990.1">
    <property type="nucleotide sequence ID" value="NZ_BOPV01000001.1"/>
</dbReference>
<dbReference type="PANTHER" id="PTHR42905:SF16">
    <property type="entry name" value="CARBOXYPHOSPHONOENOLPYRUVATE PHOSPHONOMUTASE-LIKE PROTEIN (AFU_ORTHOLOGUE AFUA_5G07230)"/>
    <property type="match status" value="1"/>
</dbReference>
<evidence type="ECO:0008006" key="3">
    <source>
        <dbReference type="Google" id="ProtNLM"/>
    </source>
</evidence>
<reference evidence="1" key="1">
    <citation type="submission" date="2021-02" db="EMBL/GenBank/DDBJ databases">
        <title>Genome sequence of Rhodospirillales sp. strain TMPK1 isolated from soil.</title>
        <authorList>
            <person name="Nakai R."/>
            <person name="Kusada H."/>
            <person name="Tamaki H."/>
        </authorList>
    </citation>
    <scope>NUCLEOTIDE SEQUENCE</scope>
    <source>
        <strain evidence="1">TMPK1</strain>
    </source>
</reference>
<dbReference type="Gene3D" id="3.20.20.60">
    <property type="entry name" value="Phosphoenolpyruvate-binding domains"/>
    <property type="match status" value="1"/>
</dbReference>
<keyword evidence="2" id="KW-1185">Reference proteome</keyword>
<sequence length="284" mass="29965">MAPVLHHAVLKGPSMSSQKPTCAQLFHQLHREGILLLANVWDAGSARVIESVGAKALATTSAGVAWAHGYADGDKLPMRLLHETVSSIARVTRVPLSVDIEGGYCEDAKQVGESVASLIDAGAVGINLEDAHGDVENLCRKIEAARNAGERLGVPLFVNARTDVYLKRLVPEDRRVDETIRRAVRYQDAGANGIFAAGVSNPDEISALVAGIDLPLNVLAWQGLPSASALERLGVRRLSAGSAISESAFGHAAQLARAFLETGDPRTVLGGALDYAALQALVTR</sequence>
<dbReference type="Proteomes" id="UP000681075">
    <property type="component" value="Unassembled WGS sequence"/>
</dbReference>
<organism evidence="1 2">
    <name type="scientific">Roseiterribacter gracilis</name>
    <dbReference type="NCBI Taxonomy" id="2812848"/>
    <lineage>
        <taxon>Bacteria</taxon>
        <taxon>Pseudomonadati</taxon>
        <taxon>Pseudomonadota</taxon>
        <taxon>Alphaproteobacteria</taxon>
        <taxon>Rhodospirillales</taxon>
        <taxon>Roseiterribacteraceae</taxon>
        <taxon>Roseiterribacter</taxon>
    </lineage>
</organism>
<dbReference type="AlphaFoldDB" id="A0A8S8XDI8"/>
<dbReference type="SUPFAM" id="SSF51621">
    <property type="entry name" value="Phosphoenolpyruvate/pyruvate domain"/>
    <property type="match status" value="1"/>
</dbReference>
<dbReference type="Pfam" id="PF13714">
    <property type="entry name" value="PEP_mutase"/>
    <property type="match status" value="1"/>
</dbReference>
<dbReference type="GO" id="GO:0003824">
    <property type="term" value="F:catalytic activity"/>
    <property type="evidence" value="ECO:0007669"/>
    <property type="project" value="InterPro"/>
</dbReference>
<accession>A0A8S8XDI8</accession>
<evidence type="ECO:0000313" key="2">
    <source>
        <dbReference type="Proteomes" id="UP000681075"/>
    </source>
</evidence>
<dbReference type="InterPro" id="IPR040442">
    <property type="entry name" value="Pyrv_kinase-like_dom_sf"/>
</dbReference>
<dbReference type="CDD" id="cd00377">
    <property type="entry name" value="ICL_PEPM"/>
    <property type="match status" value="1"/>
</dbReference>